<dbReference type="NCBIfam" id="NF033487">
    <property type="entry name" value="Lacal_2735_fam"/>
    <property type="match status" value="1"/>
</dbReference>
<accession>A0A2D0N2C9</accession>
<dbReference type="EMBL" id="PDUD01000038">
    <property type="protein sequence ID" value="PHN02655.1"/>
    <property type="molecule type" value="Genomic_DNA"/>
</dbReference>
<reference evidence="1 2" key="1">
    <citation type="submission" date="2017-10" db="EMBL/GenBank/DDBJ databases">
        <title>The draft genome sequence of Lewinella nigricans NBRC 102662.</title>
        <authorList>
            <person name="Wang K."/>
        </authorList>
    </citation>
    <scope>NUCLEOTIDE SEQUENCE [LARGE SCALE GENOMIC DNA]</scope>
    <source>
        <strain evidence="1 2">NBRC 102662</strain>
    </source>
</reference>
<gene>
    <name evidence="1" type="ORF">CRP01_31160</name>
</gene>
<dbReference type="RefSeq" id="WP_099153984.1">
    <property type="nucleotide sequence ID" value="NZ_PDUD01000038.1"/>
</dbReference>
<dbReference type="AlphaFoldDB" id="A0A2D0N2C9"/>
<organism evidence="1 2">
    <name type="scientific">Flavilitoribacter nigricans (strain ATCC 23147 / DSM 23189 / NBRC 102662 / NCIMB 1420 / SS-2)</name>
    <name type="common">Lewinella nigricans</name>
    <dbReference type="NCBI Taxonomy" id="1122177"/>
    <lineage>
        <taxon>Bacteria</taxon>
        <taxon>Pseudomonadati</taxon>
        <taxon>Bacteroidota</taxon>
        <taxon>Saprospiria</taxon>
        <taxon>Saprospirales</taxon>
        <taxon>Lewinellaceae</taxon>
        <taxon>Flavilitoribacter</taxon>
    </lineage>
</organism>
<evidence type="ECO:0000313" key="1">
    <source>
        <dbReference type="EMBL" id="PHN02655.1"/>
    </source>
</evidence>
<name>A0A2D0N2C9_FLAN2</name>
<protein>
    <recommendedName>
        <fullName evidence="3">Lacal_2735 family protein</fullName>
    </recommendedName>
</protein>
<keyword evidence="2" id="KW-1185">Reference proteome</keyword>
<dbReference type="OrthoDB" id="292170at2"/>
<proteinExistence type="predicted"/>
<comment type="caution">
    <text evidence="1">The sequence shown here is derived from an EMBL/GenBank/DDBJ whole genome shotgun (WGS) entry which is preliminary data.</text>
</comment>
<dbReference type="InterPro" id="IPR045493">
    <property type="entry name" value="DUF6435"/>
</dbReference>
<sequence>MFGLFKKDPVKKLEKEYYETLEKARDIQRAGDIKAYSAMMAKSEEIWARIEALRNPKKEQ</sequence>
<evidence type="ECO:0008006" key="3">
    <source>
        <dbReference type="Google" id="ProtNLM"/>
    </source>
</evidence>
<dbReference type="Pfam" id="PF20027">
    <property type="entry name" value="DUF6435"/>
    <property type="match status" value="1"/>
</dbReference>
<dbReference type="Proteomes" id="UP000223913">
    <property type="component" value="Unassembled WGS sequence"/>
</dbReference>
<evidence type="ECO:0000313" key="2">
    <source>
        <dbReference type="Proteomes" id="UP000223913"/>
    </source>
</evidence>